<name>A0A6H1ZVA4_9ZZZZ</name>
<evidence type="ECO:0000313" key="1">
    <source>
        <dbReference type="EMBL" id="QJA51341.1"/>
    </source>
</evidence>
<dbReference type="EMBL" id="MT142120">
    <property type="protein sequence ID" value="QJA74773.1"/>
    <property type="molecule type" value="Genomic_DNA"/>
</dbReference>
<reference evidence="1" key="1">
    <citation type="submission" date="2020-03" db="EMBL/GenBank/DDBJ databases">
        <title>The deep terrestrial virosphere.</title>
        <authorList>
            <person name="Holmfeldt K."/>
            <person name="Nilsson E."/>
            <person name="Simone D."/>
            <person name="Lopez-Fernandez M."/>
            <person name="Wu X."/>
            <person name="de Brujin I."/>
            <person name="Lundin D."/>
            <person name="Andersson A."/>
            <person name="Bertilsson S."/>
            <person name="Dopson M."/>
        </authorList>
    </citation>
    <scope>NUCLEOTIDE SEQUENCE</scope>
    <source>
        <strain evidence="2">MM415A01929</strain>
        <strain evidence="3">MM415B02600</strain>
        <strain evidence="1">TM448A02081</strain>
    </source>
</reference>
<evidence type="ECO:0000313" key="3">
    <source>
        <dbReference type="EMBL" id="QJA89156.1"/>
    </source>
</evidence>
<gene>
    <name evidence="2" type="ORF">MM415A01929_0011</name>
    <name evidence="3" type="ORF">MM415B02600_0014</name>
    <name evidence="1" type="ORF">TM448A02081_0004</name>
</gene>
<dbReference type="EMBL" id="MT144255">
    <property type="protein sequence ID" value="QJA51341.1"/>
    <property type="molecule type" value="Genomic_DNA"/>
</dbReference>
<protein>
    <submittedName>
        <fullName evidence="1">Uncharacterized protein</fullName>
    </submittedName>
</protein>
<sequence length="79" mass="9701">MIYFKEYWNKVIDDRTAPFGRRVLKDEYELHREWQHTGELQELKKRVKNNPRMTIHADHIREDCGREFGIHSYRIITGQ</sequence>
<proteinExistence type="predicted"/>
<organism evidence="1">
    <name type="scientific">viral metagenome</name>
    <dbReference type="NCBI Taxonomy" id="1070528"/>
    <lineage>
        <taxon>unclassified sequences</taxon>
        <taxon>metagenomes</taxon>
        <taxon>organismal metagenomes</taxon>
    </lineage>
</organism>
<accession>A0A6H1ZVA4</accession>
<dbReference type="AlphaFoldDB" id="A0A6H1ZVA4"/>
<dbReference type="EMBL" id="MT142826">
    <property type="protein sequence ID" value="QJA89156.1"/>
    <property type="molecule type" value="Genomic_DNA"/>
</dbReference>
<evidence type="ECO:0000313" key="2">
    <source>
        <dbReference type="EMBL" id="QJA74773.1"/>
    </source>
</evidence>